<dbReference type="InterPro" id="IPR032198">
    <property type="entry name" value="E2F_CC-MB"/>
</dbReference>
<dbReference type="GO" id="GO:0000978">
    <property type="term" value="F:RNA polymerase II cis-regulatory region sequence-specific DNA binding"/>
    <property type="evidence" value="ECO:0007669"/>
    <property type="project" value="InterPro"/>
</dbReference>
<feature type="domain" description="E2F/DP family winged-helix DNA-binding" evidence="8">
    <location>
        <begin position="12"/>
        <end position="78"/>
    </location>
</feature>
<evidence type="ECO:0000256" key="2">
    <source>
        <dbReference type="ARBA" id="ARBA00023015"/>
    </source>
</evidence>
<name>A0A671N775_9TELE</name>
<evidence type="ECO:0000313" key="10">
    <source>
        <dbReference type="Proteomes" id="UP000472260"/>
    </source>
</evidence>
<dbReference type="Pfam" id="PF16421">
    <property type="entry name" value="E2F_CC-MB"/>
    <property type="match status" value="1"/>
</dbReference>
<feature type="region of interest" description="Disordered" evidence="7">
    <location>
        <begin position="191"/>
        <end position="307"/>
    </location>
</feature>
<evidence type="ECO:0000256" key="6">
    <source>
        <dbReference type="SAM" id="Coils"/>
    </source>
</evidence>
<dbReference type="InterPro" id="IPR015633">
    <property type="entry name" value="E2F"/>
</dbReference>
<reference evidence="9" key="2">
    <citation type="submission" date="2025-09" db="UniProtKB">
        <authorList>
            <consortium name="Ensembl"/>
        </authorList>
    </citation>
    <scope>IDENTIFICATION</scope>
</reference>
<evidence type="ECO:0000256" key="3">
    <source>
        <dbReference type="ARBA" id="ARBA00023125"/>
    </source>
</evidence>
<keyword evidence="3 5" id="KW-0238">DNA-binding</keyword>
<keyword evidence="2 5" id="KW-0805">Transcription regulation</keyword>
<dbReference type="GO" id="GO:0090575">
    <property type="term" value="C:RNA polymerase II transcription regulator complex"/>
    <property type="evidence" value="ECO:0007669"/>
    <property type="project" value="TreeGrafter"/>
</dbReference>
<proteinExistence type="inferred from homology"/>
<evidence type="ECO:0000256" key="7">
    <source>
        <dbReference type="SAM" id="MobiDB-lite"/>
    </source>
</evidence>
<dbReference type="PANTHER" id="PTHR12081">
    <property type="entry name" value="TRANSCRIPTION FACTOR E2F"/>
    <property type="match status" value="1"/>
</dbReference>
<comment type="subcellular location">
    <subcellularLocation>
        <location evidence="5">Nucleus</location>
    </subcellularLocation>
</comment>
<dbReference type="InterPro" id="IPR036390">
    <property type="entry name" value="WH_DNA-bd_sf"/>
</dbReference>
<dbReference type="GO" id="GO:0000981">
    <property type="term" value="F:DNA-binding transcription factor activity, RNA polymerase II-specific"/>
    <property type="evidence" value="ECO:0007669"/>
    <property type="project" value="TreeGrafter"/>
</dbReference>
<dbReference type="Gene3D" id="6.10.250.540">
    <property type="match status" value="1"/>
</dbReference>
<dbReference type="InterPro" id="IPR036388">
    <property type="entry name" value="WH-like_DNA-bd_sf"/>
</dbReference>
<dbReference type="Pfam" id="PF02319">
    <property type="entry name" value="WHD_E2F_TDP"/>
    <property type="match status" value="1"/>
</dbReference>
<keyword evidence="10" id="KW-1185">Reference proteome</keyword>
<evidence type="ECO:0000256" key="5">
    <source>
        <dbReference type="RuleBase" id="RU003796"/>
    </source>
</evidence>
<dbReference type="CDD" id="cd14660">
    <property type="entry name" value="E2F_DD"/>
    <property type="match status" value="1"/>
</dbReference>
<feature type="compositionally biased region" description="Low complexity" evidence="7">
    <location>
        <begin position="212"/>
        <end position="305"/>
    </location>
</feature>
<feature type="coiled-coil region" evidence="6">
    <location>
        <begin position="85"/>
        <end position="112"/>
    </location>
</feature>
<dbReference type="SUPFAM" id="SSF144074">
    <property type="entry name" value="E2F-DP heterodimerization region"/>
    <property type="match status" value="1"/>
</dbReference>
<evidence type="ECO:0000313" key="9">
    <source>
        <dbReference type="Ensembl" id="ENSSANP00000038796.1"/>
    </source>
</evidence>
<dbReference type="SUPFAM" id="SSF46785">
    <property type="entry name" value="Winged helix' DNA-binding domain"/>
    <property type="match status" value="1"/>
</dbReference>
<dbReference type="InterPro" id="IPR003316">
    <property type="entry name" value="E2F_WHTH_DNA-bd_dom"/>
</dbReference>
<reference evidence="9" key="1">
    <citation type="submission" date="2025-08" db="UniProtKB">
        <authorList>
            <consortium name="Ensembl"/>
        </authorList>
    </citation>
    <scope>IDENTIFICATION</scope>
</reference>
<dbReference type="Proteomes" id="UP000472260">
    <property type="component" value="Unassembled WGS sequence"/>
</dbReference>
<gene>
    <name evidence="9" type="primary">e2f4</name>
</gene>
<keyword evidence="6" id="KW-0175">Coiled coil</keyword>
<sequence length="381" mass="40931">MGEALQPQTPSRHEKSLGLLTTKFVTLLQEAKDGVLDLKAAADTLAVRQKRRIYDITNVLEGIGLIEKKSKNSIQWKGVGPGCNTREIADKLIDLKLELEDLDKREHELDQQRVWVQQSIKNVTDDSLNSPYPSNLCNCFKGDTLLAIRAPSGTQLEVPVPESHVNGQKKYQIHLKSSAGPIEVLLVNKDPSSSSPVVLPVPPPDNMLQSLSTPASTTSAAAAPTKPAANSTPSSTSTCQSPSTTTTAAAVPPNTTTASAAGAATDISSTSTSDTTANPTSTDTQQLQSSASLDSSSSLPDSSTLFEPIKTDPSDYAKCSNERQFHMVTQTWPRYHSSSLSFIVFSPLLRLSPPPGDHDYIYNLDETEGLCDLFDVPIANL</sequence>
<keyword evidence="4 5" id="KW-0804">Transcription</keyword>
<dbReference type="PANTHER" id="PTHR12081:SF42">
    <property type="entry name" value="TRANSCRIPTION FACTOR E2F4"/>
    <property type="match status" value="1"/>
</dbReference>
<organism evidence="9 10">
    <name type="scientific">Sinocyclocheilus anshuiensis</name>
    <dbReference type="NCBI Taxonomy" id="1608454"/>
    <lineage>
        <taxon>Eukaryota</taxon>
        <taxon>Metazoa</taxon>
        <taxon>Chordata</taxon>
        <taxon>Craniata</taxon>
        <taxon>Vertebrata</taxon>
        <taxon>Euteleostomi</taxon>
        <taxon>Actinopterygii</taxon>
        <taxon>Neopterygii</taxon>
        <taxon>Teleostei</taxon>
        <taxon>Ostariophysi</taxon>
        <taxon>Cypriniformes</taxon>
        <taxon>Cyprinidae</taxon>
        <taxon>Cyprininae</taxon>
        <taxon>Sinocyclocheilus</taxon>
    </lineage>
</organism>
<dbReference type="AlphaFoldDB" id="A0A671N775"/>
<dbReference type="Gene3D" id="1.10.10.10">
    <property type="entry name" value="Winged helix-like DNA-binding domain superfamily/Winged helix DNA-binding domain"/>
    <property type="match status" value="1"/>
</dbReference>
<dbReference type="GO" id="GO:0046983">
    <property type="term" value="F:protein dimerization activity"/>
    <property type="evidence" value="ECO:0007669"/>
    <property type="project" value="InterPro"/>
</dbReference>
<evidence type="ECO:0000256" key="1">
    <source>
        <dbReference type="ARBA" id="ARBA00010940"/>
    </source>
</evidence>
<evidence type="ECO:0000259" key="8">
    <source>
        <dbReference type="SMART" id="SM01372"/>
    </source>
</evidence>
<dbReference type="FunFam" id="1.10.10.10:FF:000008">
    <property type="entry name" value="E2F transcription factor 1"/>
    <property type="match status" value="1"/>
</dbReference>
<dbReference type="SMART" id="SM01372">
    <property type="entry name" value="E2F_TDP"/>
    <property type="match status" value="1"/>
</dbReference>
<accession>A0A671N775</accession>
<keyword evidence="5" id="KW-0539">Nucleus</keyword>
<dbReference type="InterPro" id="IPR037241">
    <property type="entry name" value="E2F-DP_heterodim"/>
</dbReference>
<evidence type="ECO:0000256" key="4">
    <source>
        <dbReference type="ARBA" id="ARBA00023163"/>
    </source>
</evidence>
<protein>
    <submittedName>
        <fullName evidence="9">Transcription factor E2F4-like</fullName>
    </submittedName>
</protein>
<dbReference type="Ensembl" id="ENSSANT00000041283.1">
    <property type="protein sequence ID" value="ENSSANP00000038796.1"/>
    <property type="gene ID" value="ENSSANG00000019760.1"/>
</dbReference>
<comment type="similarity">
    <text evidence="1 5">Belongs to the E2F/DP family.</text>
</comment>